<comment type="caution">
    <text evidence="3">The sequence shown here is derived from an EMBL/GenBank/DDBJ whole genome shotgun (WGS) entry which is preliminary data.</text>
</comment>
<reference evidence="3" key="1">
    <citation type="submission" date="2022-01" db="EMBL/GenBank/DDBJ databases">
        <title>Antribacter sp. nov., isolated from Guizhou of China.</title>
        <authorList>
            <person name="Chengliang C."/>
            <person name="Ya Z."/>
        </authorList>
    </citation>
    <scope>NUCLEOTIDE SEQUENCE</scope>
    <source>
        <strain evidence="3">KLBMP 9083</strain>
    </source>
</reference>
<gene>
    <name evidence="3" type="ORF">L1785_22050</name>
</gene>
<dbReference type="Proteomes" id="UP001165405">
    <property type="component" value="Unassembled WGS sequence"/>
</dbReference>
<evidence type="ECO:0000259" key="2">
    <source>
        <dbReference type="Pfam" id="PF07859"/>
    </source>
</evidence>
<evidence type="ECO:0000256" key="1">
    <source>
        <dbReference type="ARBA" id="ARBA00022801"/>
    </source>
</evidence>
<protein>
    <submittedName>
        <fullName evidence="3">Alpha/beta hydrolase</fullName>
    </submittedName>
</protein>
<dbReference type="SUPFAM" id="SSF53474">
    <property type="entry name" value="alpha/beta-Hydrolases"/>
    <property type="match status" value="1"/>
</dbReference>
<dbReference type="InterPro" id="IPR013094">
    <property type="entry name" value="AB_hydrolase_3"/>
</dbReference>
<accession>A0AA41QHQ9</accession>
<dbReference type="PANTHER" id="PTHR48081:SF8">
    <property type="entry name" value="ALPHA_BETA HYDROLASE FOLD-3 DOMAIN-CONTAINING PROTEIN-RELATED"/>
    <property type="match status" value="1"/>
</dbReference>
<dbReference type="GO" id="GO:0016787">
    <property type="term" value="F:hydrolase activity"/>
    <property type="evidence" value="ECO:0007669"/>
    <property type="project" value="UniProtKB-KW"/>
</dbReference>
<evidence type="ECO:0000313" key="4">
    <source>
        <dbReference type="Proteomes" id="UP001165405"/>
    </source>
</evidence>
<dbReference type="EMBL" id="JAKGSG010000065">
    <property type="protein sequence ID" value="MCF4123649.1"/>
    <property type="molecule type" value="Genomic_DNA"/>
</dbReference>
<dbReference type="Pfam" id="PF07859">
    <property type="entry name" value="Abhydrolase_3"/>
    <property type="match status" value="1"/>
</dbReference>
<sequence length="318" mass="33921">MPDLPRPPFDPELADVLEFLPMLQGTLRPEDIEAARASGAIPLPESWTEGRPVTIEDRTVPGYDGGEITVSVLRRTDHAGDGPAVCWIHGGGMISGSRLQGLDAIVDWVERYDAVAVTVDYRLAPEHPDPVPVEDCYAALVWFAGQAEELGFDPERLMIAGGSAGGGLAAGVALLARDRRGPAIAAQLLLCPMLDDRDATVSTRQMDGAGVWDRVSNRTGWGALLGDRYGTDDVSPYAAPARAKDLSDLPPTFLDVGSAEVFRDEIVAYASAIWAAGGDCELHVWPGGFHAFDGLVPGAAVSRAARAAREAWVQRRLT</sequence>
<keyword evidence="1 3" id="KW-0378">Hydrolase</keyword>
<proteinExistence type="predicted"/>
<dbReference type="PANTHER" id="PTHR48081">
    <property type="entry name" value="AB HYDROLASE SUPERFAMILY PROTEIN C4A8.06C"/>
    <property type="match status" value="1"/>
</dbReference>
<name>A0AA41QHQ9_9MICO</name>
<keyword evidence="4" id="KW-1185">Reference proteome</keyword>
<dbReference type="InterPro" id="IPR050300">
    <property type="entry name" value="GDXG_lipolytic_enzyme"/>
</dbReference>
<dbReference type="InterPro" id="IPR029058">
    <property type="entry name" value="AB_hydrolase_fold"/>
</dbReference>
<dbReference type="Gene3D" id="3.40.50.1820">
    <property type="entry name" value="alpha/beta hydrolase"/>
    <property type="match status" value="1"/>
</dbReference>
<feature type="domain" description="Alpha/beta hydrolase fold-3" evidence="2">
    <location>
        <begin position="86"/>
        <end position="292"/>
    </location>
</feature>
<organism evidence="3 4">
    <name type="scientific">Antribacter soli</name>
    <dbReference type="NCBI Taxonomy" id="2910976"/>
    <lineage>
        <taxon>Bacteria</taxon>
        <taxon>Bacillati</taxon>
        <taxon>Actinomycetota</taxon>
        <taxon>Actinomycetes</taxon>
        <taxon>Micrococcales</taxon>
        <taxon>Promicromonosporaceae</taxon>
        <taxon>Antribacter</taxon>
    </lineage>
</organism>
<dbReference type="AlphaFoldDB" id="A0AA41QHQ9"/>
<evidence type="ECO:0000313" key="3">
    <source>
        <dbReference type="EMBL" id="MCF4123649.1"/>
    </source>
</evidence>
<dbReference type="RefSeq" id="WP_236091398.1">
    <property type="nucleotide sequence ID" value="NZ_JAKGSG010000065.1"/>
</dbReference>